<evidence type="ECO:0000313" key="3">
    <source>
        <dbReference type="Proteomes" id="UP000595703"/>
    </source>
</evidence>
<reference evidence="2 3" key="4">
    <citation type="journal article" date="2020" name="Sci. Rep.">
        <title>beta-carboline chemical signals induce reveromycin production through a LuxR family regulator in Streptomyces sp. SN-593.</title>
        <authorList>
            <person name="Panthee S."/>
            <person name="Kito N."/>
            <person name="Hayashi T."/>
            <person name="Shimizu T."/>
            <person name="Ishikawa J."/>
            <person name="Hamamoto H."/>
            <person name="Osada H."/>
            <person name="Takahashi S."/>
        </authorList>
    </citation>
    <scope>NUCLEOTIDE SEQUENCE [LARGE SCALE GENOMIC DNA]</scope>
    <source>
        <strain evidence="2 3">SN-593</strain>
    </source>
</reference>
<evidence type="ECO:0000259" key="1">
    <source>
        <dbReference type="Pfam" id="PF04149"/>
    </source>
</evidence>
<protein>
    <submittedName>
        <fullName evidence="2">Putative AbaA-like protein</fullName>
    </submittedName>
</protein>
<sequence length="82" mass="8507">MNPTHVDHAPAALGADGWVRPWSGTNGEACVEVKVLTGRRVAVRQSTDPNGPALIFPAEAVAEFVAAAKEGGADFLVRADVP</sequence>
<dbReference type="RefSeq" id="WP_202237406.1">
    <property type="nucleotide sequence ID" value="NZ_AP018365.1"/>
</dbReference>
<dbReference type="EMBL" id="AP018365">
    <property type="protein sequence ID" value="BBB01517.1"/>
    <property type="molecule type" value="Genomic_DNA"/>
</dbReference>
<dbReference type="Pfam" id="PF04149">
    <property type="entry name" value="DUF397"/>
    <property type="match status" value="1"/>
</dbReference>
<reference evidence="2 3" key="2">
    <citation type="journal article" date="2011" name="J. Antibiot.">
        <title>Furaquinocins I and J: novel polyketide isoprenoid hybrid compounds from Streptomyces reveromyceticus SN-593.</title>
        <authorList>
            <person name="Panthee S."/>
            <person name="Takahashi S."/>
            <person name="Takagi H."/>
            <person name="Nogawa T."/>
            <person name="Oowada E."/>
            <person name="Uramoto M."/>
            <person name="Osada H."/>
        </authorList>
    </citation>
    <scope>NUCLEOTIDE SEQUENCE [LARGE SCALE GENOMIC DNA]</scope>
    <source>
        <strain evidence="2 3">SN-593</strain>
    </source>
</reference>
<proteinExistence type="predicted"/>
<dbReference type="KEGG" id="arev:RVR_8969"/>
<name>A0A7U3UZ52_9ACTN</name>
<gene>
    <name evidence="2" type="ORF">RVR_8969</name>
</gene>
<reference evidence="2 3" key="3">
    <citation type="journal article" date="2011" name="Nat. Chem. Biol.">
        <title>Reveromycin A biosynthesis uses RevG and RevJ for stereospecific spiroacetal formation.</title>
        <authorList>
            <person name="Takahashi S."/>
            <person name="Toyoda A."/>
            <person name="Sekiyama Y."/>
            <person name="Takagi H."/>
            <person name="Nogawa T."/>
            <person name="Uramoto M."/>
            <person name="Suzuki R."/>
            <person name="Koshino H."/>
            <person name="Kumano T."/>
            <person name="Panthee S."/>
            <person name="Dairi T."/>
            <person name="Ishikawa J."/>
            <person name="Ikeda H."/>
            <person name="Sakaki Y."/>
            <person name="Osada H."/>
        </authorList>
    </citation>
    <scope>NUCLEOTIDE SEQUENCE [LARGE SCALE GENOMIC DNA]</scope>
    <source>
        <strain evidence="2 3">SN-593</strain>
    </source>
</reference>
<dbReference type="AlphaFoldDB" id="A0A7U3UZ52"/>
<keyword evidence="3" id="KW-1185">Reference proteome</keyword>
<evidence type="ECO:0000313" key="2">
    <source>
        <dbReference type="EMBL" id="BBB01517.1"/>
    </source>
</evidence>
<organism evidence="2 3">
    <name type="scientific">Actinacidiphila reveromycinica</name>
    <dbReference type="NCBI Taxonomy" id="659352"/>
    <lineage>
        <taxon>Bacteria</taxon>
        <taxon>Bacillati</taxon>
        <taxon>Actinomycetota</taxon>
        <taxon>Actinomycetes</taxon>
        <taxon>Kitasatosporales</taxon>
        <taxon>Streptomycetaceae</taxon>
        <taxon>Actinacidiphila</taxon>
    </lineage>
</organism>
<accession>A0A7U3UZ52</accession>
<dbReference type="InterPro" id="IPR007278">
    <property type="entry name" value="DUF397"/>
</dbReference>
<reference evidence="2 3" key="1">
    <citation type="journal article" date="2010" name="J. Bacteriol.">
        <title>Biochemical characterization of a novel indole prenyltransferase from Streptomyces sp. SN-593.</title>
        <authorList>
            <person name="Takahashi S."/>
            <person name="Takagi H."/>
            <person name="Toyoda A."/>
            <person name="Uramoto M."/>
            <person name="Nogawa T."/>
            <person name="Ueki M."/>
            <person name="Sakaki Y."/>
            <person name="Osada H."/>
        </authorList>
    </citation>
    <scope>NUCLEOTIDE SEQUENCE [LARGE SCALE GENOMIC DNA]</scope>
    <source>
        <strain evidence="2 3">SN-593</strain>
    </source>
</reference>
<feature type="domain" description="DUF397" evidence="1">
    <location>
        <begin position="18"/>
        <end position="69"/>
    </location>
</feature>
<dbReference type="Proteomes" id="UP000595703">
    <property type="component" value="Chromosome"/>
</dbReference>